<evidence type="ECO:0000313" key="2">
    <source>
        <dbReference type="EMBL" id="GFS67408.1"/>
    </source>
</evidence>
<accession>A0A8X6IZD1</accession>
<evidence type="ECO:0000256" key="1">
    <source>
        <dbReference type="SAM" id="MobiDB-lite"/>
    </source>
</evidence>
<gene>
    <name evidence="2" type="ORF">NPIL_608901</name>
</gene>
<keyword evidence="3" id="KW-1185">Reference proteome</keyword>
<sequence>MSESHFTGAPHASFCIHGGHYWHIVRPQHRLLLLKRDCMRTDFRFKMGKGELTQDEEQELNSVFAAQETRGRENKEEDVK</sequence>
<dbReference type="EMBL" id="BMAW01000086">
    <property type="protein sequence ID" value="GFS67408.1"/>
    <property type="molecule type" value="Genomic_DNA"/>
</dbReference>
<proteinExistence type="predicted"/>
<feature type="compositionally biased region" description="Basic and acidic residues" evidence="1">
    <location>
        <begin position="69"/>
        <end position="80"/>
    </location>
</feature>
<dbReference type="AlphaFoldDB" id="A0A8X6IZD1"/>
<evidence type="ECO:0000313" key="3">
    <source>
        <dbReference type="Proteomes" id="UP000887013"/>
    </source>
</evidence>
<organism evidence="2 3">
    <name type="scientific">Nephila pilipes</name>
    <name type="common">Giant wood spider</name>
    <name type="synonym">Nephila maculata</name>
    <dbReference type="NCBI Taxonomy" id="299642"/>
    <lineage>
        <taxon>Eukaryota</taxon>
        <taxon>Metazoa</taxon>
        <taxon>Ecdysozoa</taxon>
        <taxon>Arthropoda</taxon>
        <taxon>Chelicerata</taxon>
        <taxon>Arachnida</taxon>
        <taxon>Araneae</taxon>
        <taxon>Araneomorphae</taxon>
        <taxon>Entelegynae</taxon>
        <taxon>Araneoidea</taxon>
        <taxon>Nephilidae</taxon>
        <taxon>Nephila</taxon>
    </lineage>
</organism>
<dbReference type="Proteomes" id="UP000887013">
    <property type="component" value="Unassembled WGS sequence"/>
</dbReference>
<reference evidence="2" key="1">
    <citation type="submission" date="2020-08" db="EMBL/GenBank/DDBJ databases">
        <title>Multicomponent nature underlies the extraordinary mechanical properties of spider dragline silk.</title>
        <authorList>
            <person name="Kono N."/>
            <person name="Nakamura H."/>
            <person name="Mori M."/>
            <person name="Yoshida Y."/>
            <person name="Ohtoshi R."/>
            <person name="Malay A.D."/>
            <person name="Moran D.A.P."/>
            <person name="Tomita M."/>
            <person name="Numata K."/>
            <person name="Arakawa K."/>
        </authorList>
    </citation>
    <scope>NUCLEOTIDE SEQUENCE</scope>
</reference>
<name>A0A8X6IZD1_NEPPI</name>
<comment type="caution">
    <text evidence="2">The sequence shown here is derived from an EMBL/GenBank/DDBJ whole genome shotgun (WGS) entry which is preliminary data.</text>
</comment>
<protein>
    <submittedName>
        <fullName evidence="2">Uncharacterized protein</fullName>
    </submittedName>
</protein>
<feature type="region of interest" description="Disordered" evidence="1">
    <location>
        <begin position="53"/>
        <end position="80"/>
    </location>
</feature>